<keyword evidence="3" id="KW-1185">Reference proteome</keyword>
<organism evidence="1">
    <name type="scientific">Physcomitrium patens</name>
    <name type="common">Spreading-leaved earth moss</name>
    <name type="synonym">Physcomitrella patens</name>
    <dbReference type="NCBI Taxonomy" id="3218"/>
    <lineage>
        <taxon>Eukaryota</taxon>
        <taxon>Viridiplantae</taxon>
        <taxon>Streptophyta</taxon>
        <taxon>Embryophyta</taxon>
        <taxon>Bryophyta</taxon>
        <taxon>Bryophytina</taxon>
        <taxon>Bryopsida</taxon>
        <taxon>Funariidae</taxon>
        <taxon>Funariales</taxon>
        <taxon>Funariaceae</taxon>
        <taxon>Physcomitrium</taxon>
    </lineage>
</organism>
<protein>
    <submittedName>
        <fullName evidence="1 2">Uncharacterized protein</fullName>
    </submittedName>
</protein>
<evidence type="ECO:0000313" key="2">
    <source>
        <dbReference type="EnsemblPlants" id="Pp3c19_7489V3.1"/>
    </source>
</evidence>
<sequence>MLAHRHLKGEASCGVAVLLQKEVYIGVGLQIWSPLDTMRGSFPVLMPGRSCTGRPPRNLGDQHQAAVETTMICAFSYFELRNIIETL</sequence>
<dbReference type="EMBL" id="ABEU02000019">
    <property type="protein sequence ID" value="PNR34016.1"/>
    <property type="molecule type" value="Genomic_DNA"/>
</dbReference>
<evidence type="ECO:0000313" key="3">
    <source>
        <dbReference type="Proteomes" id="UP000006727"/>
    </source>
</evidence>
<accession>A0A2K1IXM0</accession>
<dbReference type="Gramene" id="Pp3c19_7489V3.1">
    <property type="protein sequence ID" value="Pp3c19_7489V3.1"/>
    <property type="gene ID" value="Pp3c19_7489"/>
</dbReference>
<name>A0A2K1IXM0_PHYPA</name>
<reference evidence="2" key="3">
    <citation type="submission" date="2020-12" db="UniProtKB">
        <authorList>
            <consortium name="EnsemblPlants"/>
        </authorList>
    </citation>
    <scope>IDENTIFICATION</scope>
</reference>
<evidence type="ECO:0000313" key="1">
    <source>
        <dbReference type="EMBL" id="PNR34016.1"/>
    </source>
</evidence>
<dbReference type="Proteomes" id="UP000006727">
    <property type="component" value="Chromosome 19"/>
</dbReference>
<dbReference type="AlphaFoldDB" id="A0A2K1IXM0"/>
<proteinExistence type="predicted"/>
<gene>
    <name evidence="1" type="ORF">PHYPA_023832</name>
</gene>
<dbReference type="EnsemblPlants" id="Pp3c19_7489V3.1">
    <property type="protein sequence ID" value="Pp3c19_7489V3.1"/>
    <property type="gene ID" value="Pp3c19_7489"/>
</dbReference>
<dbReference type="InParanoid" id="A0A2K1IXM0"/>
<reference evidence="1 3" key="1">
    <citation type="journal article" date="2008" name="Science">
        <title>The Physcomitrella genome reveals evolutionary insights into the conquest of land by plants.</title>
        <authorList>
            <person name="Rensing S."/>
            <person name="Lang D."/>
            <person name="Zimmer A."/>
            <person name="Terry A."/>
            <person name="Salamov A."/>
            <person name="Shapiro H."/>
            <person name="Nishiyama T."/>
            <person name="Perroud P.-F."/>
            <person name="Lindquist E."/>
            <person name="Kamisugi Y."/>
            <person name="Tanahashi T."/>
            <person name="Sakakibara K."/>
            <person name="Fujita T."/>
            <person name="Oishi K."/>
            <person name="Shin-I T."/>
            <person name="Kuroki Y."/>
            <person name="Toyoda A."/>
            <person name="Suzuki Y."/>
            <person name="Hashimoto A."/>
            <person name="Yamaguchi K."/>
            <person name="Sugano A."/>
            <person name="Kohara Y."/>
            <person name="Fujiyama A."/>
            <person name="Anterola A."/>
            <person name="Aoki S."/>
            <person name="Ashton N."/>
            <person name="Barbazuk W.B."/>
            <person name="Barker E."/>
            <person name="Bennetzen J."/>
            <person name="Bezanilla M."/>
            <person name="Blankenship R."/>
            <person name="Cho S.H."/>
            <person name="Dutcher S."/>
            <person name="Estelle M."/>
            <person name="Fawcett J.A."/>
            <person name="Gundlach H."/>
            <person name="Hanada K."/>
            <person name="Heyl A."/>
            <person name="Hicks K.A."/>
            <person name="Hugh J."/>
            <person name="Lohr M."/>
            <person name="Mayer K."/>
            <person name="Melkozernov A."/>
            <person name="Murata T."/>
            <person name="Nelson D."/>
            <person name="Pils B."/>
            <person name="Prigge M."/>
            <person name="Reiss B."/>
            <person name="Renner T."/>
            <person name="Rombauts S."/>
            <person name="Rushton P."/>
            <person name="Sanderfoot A."/>
            <person name="Schween G."/>
            <person name="Shiu S.-H."/>
            <person name="Stueber K."/>
            <person name="Theodoulou F.L."/>
            <person name="Tu H."/>
            <person name="Van de Peer Y."/>
            <person name="Verrier P.J."/>
            <person name="Waters E."/>
            <person name="Wood A."/>
            <person name="Yang L."/>
            <person name="Cove D."/>
            <person name="Cuming A."/>
            <person name="Hasebe M."/>
            <person name="Lucas S."/>
            <person name="Mishler D.B."/>
            <person name="Reski R."/>
            <person name="Grigoriev I."/>
            <person name="Quatrano R.S."/>
            <person name="Boore J.L."/>
        </authorList>
    </citation>
    <scope>NUCLEOTIDE SEQUENCE [LARGE SCALE GENOMIC DNA]</scope>
    <source>
        <strain evidence="2 3">cv. Gransden 2004</strain>
    </source>
</reference>
<reference evidence="1 3" key="2">
    <citation type="journal article" date="2018" name="Plant J.">
        <title>The Physcomitrella patens chromosome-scale assembly reveals moss genome structure and evolution.</title>
        <authorList>
            <person name="Lang D."/>
            <person name="Ullrich K.K."/>
            <person name="Murat F."/>
            <person name="Fuchs J."/>
            <person name="Jenkins J."/>
            <person name="Haas F.B."/>
            <person name="Piednoel M."/>
            <person name="Gundlach H."/>
            <person name="Van Bel M."/>
            <person name="Meyberg R."/>
            <person name="Vives C."/>
            <person name="Morata J."/>
            <person name="Symeonidi A."/>
            <person name="Hiss M."/>
            <person name="Muchero W."/>
            <person name="Kamisugi Y."/>
            <person name="Saleh O."/>
            <person name="Blanc G."/>
            <person name="Decker E.L."/>
            <person name="van Gessel N."/>
            <person name="Grimwood J."/>
            <person name="Hayes R.D."/>
            <person name="Graham S.W."/>
            <person name="Gunter L.E."/>
            <person name="McDaniel S.F."/>
            <person name="Hoernstein S.N.W."/>
            <person name="Larsson A."/>
            <person name="Li F.W."/>
            <person name="Perroud P.F."/>
            <person name="Phillips J."/>
            <person name="Ranjan P."/>
            <person name="Rokshar D.S."/>
            <person name="Rothfels C.J."/>
            <person name="Schneider L."/>
            <person name="Shu S."/>
            <person name="Stevenson D.W."/>
            <person name="Thummler F."/>
            <person name="Tillich M."/>
            <person name="Villarreal Aguilar J.C."/>
            <person name="Widiez T."/>
            <person name="Wong G.K."/>
            <person name="Wymore A."/>
            <person name="Zhang Y."/>
            <person name="Zimmer A.D."/>
            <person name="Quatrano R.S."/>
            <person name="Mayer K.F.X."/>
            <person name="Goodstein D."/>
            <person name="Casacuberta J.M."/>
            <person name="Vandepoele K."/>
            <person name="Reski R."/>
            <person name="Cuming A.C."/>
            <person name="Tuskan G.A."/>
            <person name="Maumus F."/>
            <person name="Salse J."/>
            <person name="Schmutz J."/>
            <person name="Rensing S.A."/>
        </authorList>
    </citation>
    <scope>NUCLEOTIDE SEQUENCE [LARGE SCALE GENOMIC DNA]</scope>
    <source>
        <strain evidence="2 3">cv. Gransden 2004</strain>
    </source>
</reference>